<keyword evidence="1" id="KW-0472">Membrane</keyword>
<feature type="transmembrane region" description="Helical" evidence="1">
    <location>
        <begin position="57"/>
        <end position="77"/>
    </location>
</feature>
<accession>A0A328XNM9</accession>
<dbReference type="EMBL" id="QLSX01000015">
    <property type="protein sequence ID" value="RAR57390.1"/>
    <property type="molecule type" value="Genomic_DNA"/>
</dbReference>
<dbReference type="Proteomes" id="UP000249700">
    <property type="component" value="Unassembled WGS sequence"/>
</dbReference>
<reference evidence="2 3" key="1">
    <citation type="submission" date="2018-06" db="EMBL/GenBank/DDBJ databases">
        <title>Comparative analysis of microorganisms from saline springs in Andes Mountain Range, Colombia.</title>
        <authorList>
            <person name="Rubin E."/>
        </authorList>
    </citation>
    <scope>NUCLEOTIDE SEQUENCE [LARGE SCALE GENOMIC DNA]</scope>
    <source>
        <strain evidence="2 3">USBA-857</strain>
    </source>
</reference>
<keyword evidence="1" id="KW-1133">Transmembrane helix</keyword>
<comment type="caution">
    <text evidence="2">The sequence shown here is derived from an EMBL/GenBank/DDBJ whole genome shotgun (WGS) entry which is preliminary data.</text>
</comment>
<dbReference type="AlphaFoldDB" id="A0A328XNM9"/>
<evidence type="ECO:0000313" key="2">
    <source>
        <dbReference type="EMBL" id="RAR57390.1"/>
    </source>
</evidence>
<keyword evidence="1" id="KW-0812">Transmembrane</keyword>
<protein>
    <submittedName>
        <fullName evidence="2">Uncharacterized protein</fullName>
    </submittedName>
</protein>
<name>A0A328XNM9_9GAMM</name>
<gene>
    <name evidence="2" type="ORF">BCL93_11567</name>
</gene>
<evidence type="ECO:0000256" key="1">
    <source>
        <dbReference type="SAM" id="Phobius"/>
    </source>
</evidence>
<evidence type="ECO:0000313" key="3">
    <source>
        <dbReference type="Proteomes" id="UP000249700"/>
    </source>
</evidence>
<sequence length="121" mass="13803">MPEMNLSSLPAARSPKLLQRQMISSNRFLGIHQFMLGALLSPAAVWGMEAVLERSWQWWWVLPAIGAAWGLVELLFLPRRLAIHRLAVKESRDEVAFLALKHHVALQEIRLTDRESNGEPK</sequence>
<organism evidence="2 3">
    <name type="scientific">Onishia taeanensis</name>
    <dbReference type="NCBI Taxonomy" id="284577"/>
    <lineage>
        <taxon>Bacteria</taxon>
        <taxon>Pseudomonadati</taxon>
        <taxon>Pseudomonadota</taxon>
        <taxon>Gammaproteobacteria</taxon>
        <taxon>Oceanospirillales</taxon>
        <taxon>Halomonadaceae</taxon>
        <taxon>Onishia</taxon>
    </lineage>
</organism>
<proteinExistence type="predicted"/>